<comment type="catalytic activity">
    <reaction evidence="1">
        <text>a 1,2-diacyl-sn-glycero-3-phosphocholine + H2O = a 1,2-diacyl-sn-glycero-3-phosphate + choline + H(+)</text>
        <dbReference type="Rhea" id="RHEA:14445"/>
        <dbReference type="ChEBI" id="CHEBI:15354"/>
        <dbReference type="ChEBI" id="CHEBI:15377"/>
        <dbReference type="ChEBI" id="CHEBI:15378"/>
        <dbReference type="ChEBI" id="CHEBI:57643"/>
        <dbReference type="ChEBI" id="CHEBI:58608"/>
        <dbReference type="EC" id="3.1.4.4"/>
    </reaction>
</comment>
<proteinExistence type="predicted"/>
<evidence type="ECO:0000256" key="3">
    <source>
        <dbReference type="ARBA" id="ARBA00022737"/>
    </source>
</evidence>
<name>A0AAV2YHS1_9STRA</name>
<feature type="domain" description="PLD phosphodiesterase" evidence="8">
    <location>
        <begin position="445"/>
        <end position="472"/>
    </location>
</feature>
<dbReference type="InterPro" id="IPR001736">
    <property type="entry name" value="PLipase_D/transphosphatidylase"/>
</dbReference>
<organism evidence="9 10">
    <name type="scientific">Lagenidium giganteum</name>
    <dbReference type="NCBI Taxonomy" id="4803"/>
    <lineage>
        <taxon>Eukaryota</taxon>
        <taxon>Sar</taxon>
        <taxon>Stramenopiles</taxon>
        <taxon>Oomycota</taxon>
        <taxon>Peronosporomycetes</taxon>
        <taxon>Pythiales</taxon>
        <taxon>Pythiaceae</taxon>
    </lineage>
</organism>
<dbReference type="Pfam" id="PF13091">
    <property type="entry name" value="PLDc_2"/>
    <property type="match status" value="1"/>
</dbReference>
<evidence type="ECO:0000256" key="6">
    <source>
        <dbReference type="ARBA" id="ARBA00023098"/>
    </source>
</evidence>
<keyword evidence="4" id="KW-0378">Hydrolase</keyword>
<feature type="region of interest" description="Disordered" evidence="7">
    <location>
        <begin position="1"/>
        <end position="62"/>
    </location>
</feature>
<dbReference type="GO" id="GO:0005886">
    <property type="term" value="C:plasma membrane"/>
    <property type="evidence" value="ECO:0007669"/>
    <property type="project" value="TreeGrafter"/>
</dbReference>
<dbReference type="GO" id="GO:0004630">
    <property type="term" value="F:phospholipase D activity"/>
    <property type="evidence" value="ECO:0007669"/>
    <property type="project" value="UniProtKB-EC"/>
</dbReference>
<comment type="caution">
    <text evidence="9">The sequence shown here is derived from an EMBL/GenBank/DDBJ whole genome shotgun (WGS) entry which is preliminary data.</text>
</comment>
<evidence type="ECO:0000256" key="1">
    <source>
        <dbReference type="ARBA" id="ARBA00000798"/>
    </source>
</evidence>
<accession>A0AAV2YHS1</accession>
<dbReference type="SMART" id="SM00155">
    <property type="entry name" value="PLDc"/>
    <property type="match status" value="2"/>
</dbReference>
<dbReference type="SUPFAM" id="SSF56024">
    <property type="entry name" value="Phospholipase D/nuclease"/>
    <property type="match status" value="2"/>
</dbReference>
<dbReference type="EC" id="3.1.4.4" evidence="2"/>
<evidence type="ECO:0000313" key="10">
    <source>
        <dbReference type="Proteomes" id="UP001146120"/>
    </source>
</evidence>
<keyword evidence="10" id="KW-1185">Reference proteome</keyword>
<feature type="domain" description="PLD phosphodiesterase" evidence="8">
    <location>
        <begin position="207"/>
        <end position="237"/>
    </location>
</feature>
<keyword evidence="5" id="KW-0442">Lipid degradation</keyword>
<evidence type="ECO:0000259" key="8">
    <source>
        <dbReference type="PROSITE" id="PS50035"/>
    </source>
</evidence>
<evidence type="ECO:0000256" key="7">
    <source>
        <dbReference type="SAM" id="MobiDB-lite"/>
    </source>
</evidence>
<dbReference type="PROSITE" id="PS50035">
    <property type="entry name" value="PLD"/>
    <property type="match status" value="2"/>
</dbReference>
<dbReference type="Gene3D" id="3.30.870.10">
    <property type="entry name" value="Endonuclease Chain A"/>
    <property type="match status" value="2"/>
</dbReference>
<keyword evidence="3" id="KW-0677">Repeat</keyword>
<dbReference type="InterPro" id="IPR025202">
    <property type="entry name" value="PLD-like_dom"/>
</dbReference>
<keyword evidence="6" id="KW-0443">Lipid metabolism</keyword>
<reference evidence="9" key="1">
    <citation type="submission" date="2022-11" db="EMBL/GenBank/DDBJ databases">
        <authorList>
            <person name="Morgan W.R."/>
            <person name="Tartar A."/>
        </authorList>
    </citation>
    <scope>NUCLEOTIDE SEQUENCE</scope>
    <source>
        <strain evidence="9">ARSEF 373</strain>
    </source>
</reference>
<dbReference type="PANTHER" id="PTHR18896">
    <property type="entry name" value="PHOSPHOLIPASE D"/>
    <property type="match status" value="1"/>
</dbReference>
<evidence type="ECO:0000256" key="2">
    <source>
        <dbReference type="ARBA" id="ARBA00012027"/>
    </source>
</evidence>
<evidence type="ECO:0000256" key="5">
    <source>
        <dbReference type="ARBA" id="ARBA00022963"/>
    </source>
</evidence>
<protein>
    <recommendedName>
        <fullName evidence="2">phospholipase D</fullName>
        <ecNumber evidence="2">3.1.4.4</ecNumber>
    </recommendedName>
</protein>
<feature type="compositionally biased region" description="Low complexity" evidence="7">
    <location>
        <begin position="39"/>
        <end position="52"/>
    </location>
</feature>
<dbReference type="EMBL" id="DAKRPA010000377">
    <property type="protein sequence ID" value="DAZ92833.1"/>
    <property type="molecule type" value="Genomic_DNA"/>
</dbReference>
<reference evidence="9" key="2">
    <citation type="journal article" date="2023" name="Microbiol Resour">
        <title>Decontamination and Annotation of the Draft Genome Sequence of the Oomycete Lagenidium giganteum ARSEF 373.</title>
        <authorList>
            <person name="Morgan W.R."/>
            <person name="Tartar A."/>
        </authorList>
    </citation>
    <scope>NUCLEOTIDE SEQUENCE</scope>
    <source>
        <strain evidence="9">ARSEF 373</strain>
    </source>
</reference>
<dbReference type="InterPro" id="IPR015679">
    <property type="entry name" value="PLipase_D_fam"/>
</dbReference>
<dbReference type="CDD" id="cd09104">
    <property type="entry name" value="PLDc_vPLD1_2_like_1"/>
    <property type="match status" value="1"/>
</dbReference>
<evidence type="ECO:0000256" key="4">
    <source>
        <dbReference type="ARBA" id="ARBA00022801"/>
    </source>
</evidence>
<dbReference type="GO" id="GO:0009395">
    <property type="term" value="P:phospholipid catabolic process"/>
    <property type="evidence" value="ECO:0007669"/>
    <property type="project" value="TreeGrafter"/>
</dbReference>
<gene>
    <name evidence="9" type="ORF">N0F65_009635</name>
</gene>
<dbReference type="CDD" id="cd09105">
    <property type="entry name" value="PLDc_vPLD1_2_like_2"/>
    <property type="match status" value="1"/>
</dbReference>
<sequence length="577" mass="64111">MGTPFSSCTKLPDDDTQGSGTAAANASGEGAETVKAQGAPATKSAASTTSAAHGGPPQQPTLDASAWLLSQAEMNKSRGGVDRKDLSVSSAGNHIELFASSDAFFASVFRDMEDTSGSDDSIWITGWSLDIDIPLLPLDEDYEKSTLRRVLERAVVKRDVQVRILLWQNLFDRKRVVAARDFINNLGVQAAAKGFAVLVFDDRLPHKLSSHHQKAIVIHKKNELIAYVGGVDLTCDRWDTFEHNHRELRAERGIKKDKIIDGWIDGSARLHGAAAEDVAANFVGRWNSSNRPCGGLEDELLEFQNPSMAKFNPIHEYPHLAIPTDGTTTVQVVRTFSPLYKENGGYQEFAPQGELSLLEARVKAIQQAKNFIYIEDQYFFEMPRLMKALREVLPHIQRVIVFVQRPTVTTNAKVAGYERLVFAGAKPLLDEFPSKFQIYTTDLSWGLYVHAKIVIVDDVYLSIGSANWNRRSMTSDSEMAISVIDSEHQECPQDKITVGRLVRGYRLRRIQEKTNVPLETLEKMSLVESLDILGASASDPKSLVDILHVESKWEFVLFASPHTREAVDPDDVEDNTS</sequence>
<dbReference type="PANTHER" id="PTHR18896:SF76">
    <property type="entry name" value="PHOSPHOLIPASE"/>
    <property type="match status" value="1"/>
</dbReference>
<dbReference type="Proteomes" id="UP001146120">
    <property type="component" value="Unassembled WGS sequence"/>
</dbReference>
<evidence type="ECO:0000313" key="9">
    <source>
        <dbReference type="EMBL" id="DAZ92833.1"/>
    </source>
</evidence>
<dbReference type="AlphaFoldDB" id="A0AAV2YHS1"/>